<organism evidence="3 4">
    <name type="scientific">Nocardioides panacihumi</name>
    <dbReference type="NCBI Taxonomy" id="400774"/>
    <lineage>
        <taxon>Bacteria</taxon>
        <taxon>Bacillati</taxon>
        <taxon>Actinomycetota</taxon>
        <taxon>Actinomycetes</taxon>
        <taxon>Propionibacteriales</taxon>
        <taxon>Nocardioidaceae</taxon>
        <taxon>Nocardioides</taxon>
    </lineage>
</organism>
<comment type="caution">
    <text evidence="3">The sequence shown here is derived from an EMBL/GenBank/DDBJ whole genome shotgun (WGS) entry which is preliminary data.</text>
</comment>
<keyword evidence="2" id="KW-0732">Signal</keyword>
<dbReference type="Proteomes" id="UP001500571">
    <property type="component" value="Unassembled WGS sequence"/>
</dbReference>
<evidence type="ECO:0000313" key="4">
    <source>
        <dbReference type="Proteomes" id="UP001500571"/>
    </source>
</evidence>
<protein>
    <recommendedName>
        <fullName evidence="5">Choice-of-anchor G family protein</fullName>
    </recommendedName>
</protein>
<feature type="transmembrane region" description="Helical" evidence="1">
    <location>
        <begin position="396"/>
        <end position="416"/>
    </location>
</feature>
<keyword evidence="1" id="KW-1133">Transmembrane helix</keyword>
<accession>A0ABP5CJY7</accession>
<reference evidence="4" key="1">
    <citation type="journal article" date="2019" name="Int. J. Syst. Evol. Microbiol.">
        <title>The Global Catalogue of Microorganisms (GCM) 10K type strain sequencing project: providing services to taxonomists for standard genome sequencing and annotation.</title>
        <authorList>
            <consortium name="The Broad Institute Genomics Platform"/>
            <consortium name="The Broad Institute Genome Sequencing Center for Infectious Disease"/>
            <person name="Wu L."/>
            <person name="Ma J."/>
        </authorList>
    </citation>
    <scope>NUCLEOTIDE SEQUENCE [LARGE SCALE GENOMIC DNA]</scope>
    <source>
        <strain evidence="4">JCM 15309</strain>
    </source>
</reference>
<gene>
    <name evidence="3" type="ORF">GCM10009798_26730</name>
</gene>
<proteinExistence type="predicted"/>
<feature type="signal peptide" evidence="2">
    <location>
        <begin position="1"/>
        <end position="28"/>
    </location>
</feature>
<dbReference type="RefSeq" id="WP_344045434.1">
    <property type="nucleotide sequence ID" value="NZ_BAAAPB010000002.1"/>
</dbReference>
<keyword evidence="1" id="KW-0472">Membrane</keyword>
<name>A0ABP5CJY7_9ACTN</name>
<dbReference type="EMBL" id="BAAAPB010000002">
    <property type="protein sequence ID" value="GAA1965115.1"/>
    <property type="molecule type" value="Genomic_DNA"/>
</dbReference>
<keyword evidence="4" id="KW-1185">Reference proteome</keyword>
<evidence type="ECO:0000313" key="3">
    <source>
        <dbReference type="EMBL" id="GAA1965115.1"/>
    </source>
</evidence>
<evidence type="ECO:0000256" key="2">
    <source>
        <dbReference type="SAM" id="SignalP"/>
    </source>
</evidence>
<sequence>MSHRLFVRTGCALAAVSLAVLATGPAFAADHLARASATALQLGIAGQGTDTGTYTAVDDGHGETTSGNNSPALPVLAGQHMTNLGTLAQDAATRVSGGQGHSVACSGVAGEGATLAQVGDGTSCLHGGQTITLDAATADFSHLHVLPADITRGVDTTIAAAVAGAVAPVVDQVLAGLGDATLGIDLGAVQSACSADPTGAEGAATVADASAYVQGAAPMGRVDLVSLPVHPAPNTHVLTDLSAVVTAVQGAVASQLGTMLGGPSGPLGALTLPAGTTVATVLDQVKANVTNALGPQLAPLEQNVLDIVLNKQSRPAPHEIEVTALDLRLLPAAQQFVHADLASLVIGQVTCGPNARAVAAPPASPAVHTHPGTPSAAVPTAVESGAGSFEDGPSPLALAALGGLVAVGVGAGAWGFRRSLRS</sequence>
<evidence type="ECO:0000256" key="1">
    <source>
        <dbReference type="SAM" id="Phobius"/>
    </source>
</evidence>
<keyword evidence="1" id="KW-0812">Transmembrane</keyword>
<feature type="chain" id="PRO_5046730419" description="Choice-of-anchor G family protein" evidence="2">
    <location>
        <begin position="29"/>
        <end position="422"/>
    </location>
</feature>
<evidence type="ECO:0008006" key="5">
    <source>
        <dbReference type="Google" id="ProtNLM"/>
    </source>
</evidence>